<keyword evidence="3" id="KW-1185">Reference proteome</keyword>
<evidence type="ECO:0000313" key="3">
    <source>
        <dbReference type="Proteomes" id="UP000604046"/>
    </source>
</evidence>
<keyword evidence="1" id="KW-1133">Transmembrane helix</keyword>
<feature type="transmembrane region" description="Helical" evidence="1">
    <location>
        <begin position="25"/>
        <end position="49"/>
    </location>
</feature>
<gene>
    <name evidence="2" type="ORF">SNAT2548_LOCUS22656</name>
</gene>
<keyword evidence="1" id="KW-0812">Transmembrane</keyword>
<dbReference type="Proteomes" id="UP000604046">
    <property type="component" value="Unassembled WGS sequence"/>
</dbReference>
<protein>
    <submittedName>
        <fullName evidence="2">Uncharacterized protein</fullName>
    </submittedName>
</protein>
<proteinExistence type="predicted"/>
<evidence type="ECO:0000313" key="2">
    <source>
        <dbReference type="EMBL" id="CAE7416676.1"/>
    </source>
</evidence>
<comment type="caution">
    <text evidence="2">The sequence shown here is derived from an EMBL/GenBank/DDBJ whole genome shotgun (WGS) entry which is preliminary data.</text>
</comment>
<accession>A0A812R350</accession>
<sequence length="285" mass="30892">MAGSRQQTSFHFVCLRQWLGLDERGISRVLGCLPTVLGPAIAYFLVIVYEVRKAGFSLNDVSRVSAGTQMMSAATFLCLQLERSFLLFLFRRVFAGGLSGEVQIKHPFEPNCQVTVNIILVHVAAEGGRIAAVMLAAIQNPMDWQGAILPLCLGVLLNVASRTHLLAYVVMKMGEGMFPSLRAICRPRIQSALLQEVKVVVGNLRYVAILGVPALNPKGRDEESLQSHLAREGWLPPTLFVLAIALEIVEDLVVRSSGPISHAGTTELARGRAVPDAAPEEVVTG</sequence>
<reference evidence="2" key="1">
    <citation type="submission" date="2021-02" db="EMBL/GenBank/DDBJ databases">
        <authorList>
            <person name="Dougan E. K."/>
            <person name="Rhodes N."/>
            <person name="Thang M."/>
            <person name="Chan C."/>
        </authorList>
    </citation>
    <scope>NUCLEOTIDE SEQUENCE</scope>
</reference>
<name>A0A812R350_9DINO</name>
<organism evidence="2 3">
    <name type="scientific">Symbiodinium natans</name>
    <dbReference type="NCBI Taxonomy" id="878477"/>
    <lineage>
        <taxon>Eukaryota</taxon>
        <taxon>Sar</taxon>
        <taxon>Alveolata</taxon>
        <taxon>Dinophyceae</taxon>
        <taxon>Suessiales</taxon>
        <taxon>Symbiodiniaceae</taxon>
        <taxon>Symbiodinium</taxon>
    </lineage>
</organism>
<dbReference type="AlphaFoldDB" id="A0A812R350"/>
<dbReference type="EMBL" id="CAJNDS010002295">
    <property type="protein sequence ID" value="CAE7416676.1"/>
    <property type="molecule type" value="Genomic_DNA"/>
</dbReference>
<evidence type="ECO:0000256" key="1">
    <source>
        <dbReference type="SAM" id="Phobius"/>
    </source>
</evidence>
<keyword evidence="1" id="KW-0472">Membrane</keyword>